<evidence type="ECO:0000313" key="1">
    <source>
        <dbReference type="EMBL" id="KAH0573046.1"/>
    </source>
</evidence>
<reference evidence="1 2" key="1">
    <citation type="journal article" date="2014" name="PLoS Genet.">
        <title>The Genome of Spironucleus salmonicida Highlights a Fish Pathogen Adapted to Fluctuating Environments.</title>
        <authorList>
            <person name="Xu F."/>
            <person name="Jerlstrom-Hultqvist J."/>
            <person name="Einarsson E."/>
            <person name="Astvaldsson A."/>
            <person name="Svard S.G."/>
            <person name="Andersson J.O."/>
        </authorList>
    </citation>
    <scope>NUCLEOTIDE SEQUENCE [LARGE SCALE GENOMIC DNA]</scope>
    <source>
        <strain evidence="1 2">ATCC 50377</strain>
    </source>
</reference>
<accession>A0A9P8LRV1</accession>
<protein>
    <submittedName>
        <fullName evidence="1">Uncharacterized protein</fullName>
    </submittedName>
</protein>
<dbReference type="Proteomes" id="UP000018208">
    <property type="component" value="Unassembled WGS sequence"/>
</dbReference>
<organism evidence="1 2">
    <name type="scientific">Spironucleus salmonicida</name>
    <dbReference type="NCBI Taxonomy" id="348837"/>
    <lineage>
        <taxon>Eukaryota</taxon>
        <taxon>Metamonada</taxon>
        <taxon>Diplomonadida</taxon>
        <taxon>Hexamitidae</taxon>
        <taxon>Hexamitinae</taxon>
        <taxon>Spironucleus</taxon>
    </lineage>
</organism>
<name>A0A9P8LRV1_9EUKA</name>
<proteinExistence type="predicted"/>
<dbReference type="GeneID" id="94299187"/>
<keyword evidence="2" id="KW-1185">Reference proteome</keyword>
<dbReference type="RefSeq" id="XP_067763819.1">
    <property type="nucleotide sequence ID" value="XM_067908998.1"/>
</dbReference>
<gene>
    <name evidence="1" type="ORF">SS50377_25164</name>
</gene>
<dbReference type="AlphaFoldDB" id="A0A9P8LRV1"/>
<dbReference type="KEGG" id="ssao:94299187"/>
<dbReference type="EMBL" id="AUWU02000005">
    <property type="protein sequence ID" value="KAH0573046.1"/>
    <property type="molecule type" value="Genomic_DNA"/>
</dbReference>
<comment type="caution">
    <text evidence="1">The sequence shown here is derived from an EMBL/GenBank/DDBJ whole genome shotgun (WGS) entry which is preliminary data.</text>
</comment>
<evidence type="ECO:0000313" key="2">
    <source>
        <dbReference type="Proteomes" id="UP000018208"/>
    </source>
</evidence>
<sequence length="170" mass="20610">MYRNKFQSQTFISHIKSYQVQSTGIQTQFLKTIYCQPRCKLHLIINLYSNTVHQKQLNVMTNNINSNQARNQDNTKQFQHQQQIHSIALYLLYIIQLPLQRLYGTISYFIIIRNSFAQWFNAQTYTNIKGITSCKFSSLDRWWLIPQRTDWWQRNITLYLLIYGWKNFKR</sequence>